<dbReference type="InterPro" id="IPR029058">
    <property type="entry name" value="AB_hydrolase_fold"/>
</dbReference>
<dbReference type="Gene3D" id="3.40.50.1820">
    <property type="entry name" value="alpha/beta hydrolase"/>
    <property type="match status" value="1"/>
</dbReference>
<protein>
    <submittedName>
        <fullName evidence="2">Alpha/beta hydrolase</fullName>
    </submittedName>
</protein>
<dbReference type="EMBL" id="CP054929">
    <property type="protein sequence ID" value="QKW54929.1"/>
    <property type="molecule type" value="Genomic_DNA"/>
</dbReference>
<organism evidence="2 3">
    <name type="scientific">Streptomyces buecherae</name>
    <dbReference type="NCBI Taxonomy" id="2763006"/>
    <lineage>
        <taxon>Bacteria</taxon>
        <taxon>Bacillati</taxon>
        <taxon>Actinomycetota</taxon>
        <taxon>Actinomycetes</taxon>
        <taxon>Kitasatosporales</taxon>
        <taxon>Streptomycetaceae</taxon>
        <taxon>Streptomyces</taxon>
    </lineage>
</organism>
<dbReference type="AlphaFoldDB" id="A0A7H8NK44"/>
<evidence type="ECO:0000313" key="2">
    <source>
        <dbReference type="EMBL" id="QKW54929.1"/>
    </source>
</evidence>
<dbReference type="Proteomes" id="UP000509303">
    <property type="component" value="Chromosome"/>
</dbReference>
<sequence length="288" mass="31195">MSRAAPLVGAALNTLARPAPELAGRAAYALFRHPLRRGKVLPRERAVHERAAVEELVVAGKRVRCYRWGDGGAPVLMLHGWQSRASRYAGFVPRLEALGLTGLSFDAPGHGASAGRDTTVLEYREIIGQLQERYGTFHAIVAHSLGATSAFLALRGGARAERLVTVAAVRDFDHFPDAFARLLGLSPSLRQDLRERIGHQLFGHVADPWALFDAVRAATEIDVPMRLIHDADDDLVPLAQAHALRAAYGARAELVVTRGLGHRKVLGEPAVIDSALEFIAPAARRTTL</sequence>
<feature type="domain" description="AB hydrolase-1" evidence="1">
    <location>
        <begin position="75"/>
        <end position="264"/>
    </location>
</feature>
<dbReference type="GO" id="GO:0016020">
    <property type="term" value="C:membrane"/>
    <property type="evidence" value="ECO:0007669"/>
    <property type="project" value="TreeGrafter"/>
</dbReference>
<gene>
    <name evidence="2" type="ORF">HUT08_31850</name>
</gene>
<reference evidence="2 3" key="1">
    <citation type="submission" date="2020-06" db="EMBL/GenBank/DDBJ databases">
        <title>Genome mining for natural products.</title>
        <authorList>
            <person name="Zhang B."/>
            <person name="Shi J."/>
            <person name="Ge H."/>
        </authorList>
    </citation>
    <scope>NUCLEOTIDE SEQUENCE [LARGE SCALE GENOMIC DNA]</scope>
    <source>
        <strain evidence="2 3">NA00687</strain>
    </source>
</reference>
<evidence type="ECO:0000313" key="3">
    <source>
        <dbReference type="Proteomes" id="UP000509303"/>
    </source>
</evidence>
<dbReference type="PANTHER" id="PTHR43798">
    <property type="entry name" value="MONOACYLGLYCEROL LIPASE"/>
    <property type="match status" value="1"/>
</dbReference>
<keyword evidence="3" id="KW-1185">Reference proteome</keyword>
<dbReference type="InterPro" id="IPR050266">
    <property type="entry name" value="AB_hydrolase_sf"/>
</dbReference>
<accession>A0A7H8NK44</accession>
<dbReference type="InterPro" id="IPR000073">
    <property type="entry name" value="AB_hydrolase_1"/>
</dbReference>
<dbReference type="SUPFAM" id="SSF53474">
    <property type="entry name" value="alpha/beta-Hydrolases"/>
    <property type="match status" value="1"/>
</dbReference>
<evidence type="ECO:0000259" key="1">
    <source>
        <dbReference type="Pfam" id="PF12697"/>
    </source>
</evidence>
<dbReference type="PANTHER" id="PTHR43798:SF33">
    <property type="entry name" value="HYDROLASE, PUTATIVE (AFU_ORTHOLOGUE AFUA_2G14860)-RELATED"/>
    <property type="match status" value="1"/>
</dbReference>
<proteinExistence type="predicted"/>
<dbReference type="GO" id="GO:0016787">
    <property type="term" value="F:hydrolase activity"/>
    <property type="evidence" value="ECO:0007669"/>
    <property type="project" value="UniProtKB-KW"/>
</dbReference>
<name>A0A7H8NK44_9ACTN</name>
<dbReference type="Pfam" id="PF12697">
    <property type="entry name" value="Abhydrolase_6"/>
    <property type="match status" value="1"/>
</dbReference>
<keyword evidence="2" id="KW-0378">Hydrolase</keyword>